<dbReference type="InterPro" id="IPR041219">
    <property type="entry name" value="Phage_lysozyme2"/>
</dbReference>
<gene>
    <name evidence="2" type="ordered locus">Mnod_2475</name>
</gene>
<dbReference type="Gene3D" id="1.10.530.10">
    <property type="match status" value="1"/>
</dbReference>
<evidence type="ECO:0000313" key="2">
    <source>
        <dbReference type="EMBL" id="ACL57445.1"/>
    </source>
</evidence>
<evidence type="ECO:0000313" key="3">
    <source>
        <dbReference type="Proteomes" id="UP000008207"/>
    </source>
</evidence>
<proteinExistence type="predicted"/>
<dbReference type="HOGENOM" id="CLU_854744_0_0_5"/>
<dbReference type="RefSeq" id="WP_015929125.1">
    <property type="nucleotide sequence ID" value="NC_011894.1"/>
</dbReference>
<dbReference type="Pfam" id="PF18013">
    <property type="entry name" value="Phage_lysozyme2"/>
    <property type="match status" value="1"/>
</dbReference>
<dbReference type="Proteomes" id="UP000008207">
    <property type="component" value="Chromosome"/>
</dbReference>
<feature type="domain" description="Phage tail lysozyme" evidence="1">
    <location>
        <begin position="11"/>
        <end position="149"/>
    </location>
</feature>
<accession>B8ICN4</accession>
<name>B8ICN4_METNO</name>
<protein>
    <recommendedName>
        <fullName evidence="1">Phage tail lysozyme domain-containing protein</fullName>
    </recommendedName>
</protein>
<dbReference type="KEGG" id="mno:Mnod_2475"/>
<dbReference type="EMBL" id="CP001349">
    <property type="protein sequence ID" value="ACL57445.1"/>
    <property type="molecule type" value="Genomic_DNA"/>
</dbReference>
<organism evidence="2 3">
    <name type="scientific">Methylobacterium nodulans (strain LMG 21967 / CNCM I-2342 / ORS 2060)</name>
    <dbReference type="NCBI Taxonomy" id="460265"/>
    <lineage>
        <taxon>Bacteria</taxon>
        <taxon>Pseudomonadati</taxon>
        <taxon>Pseudomonadota</taxon>
        <taxon>Alphaproteobacteria</taxon>
        <taxon>Hyphomicrobiales</taxon>
        <taxon>Methylobacteriaceae</taxon>
        <taxon>Methylobacterium</taxon>
    </lineage>
</organism>
<dbReference type="AlphaFoldDB" id="B8ICN4"/>
<sequence length="325" mass="34514">MATAFDNLAPRVMRELISDFDLTVEQAAGILGNLGAESGLRAIQELRPAIRGSRGGFGWAQWTGARRVAFERWARARGFDLTSYEANYGYMRAELTDAIPDLKFSHAITQLKKTTTVRAAVETFEAHYEKAGIKRIEARLNFAQRAIALYSASHASDLAKETPAMPNPSLPDTAAKPWYQSKAVIGGIMAIALPLLSAAFPALKLVDPNSAADFVLKAIQIIGPVVGGGLAIFGRVQAVQPIAGSKAAGIVADMQAGRQAAKTADLDDEGPRIMSMPLEAVLAELPIVIDALNQLRRAAAPGPVEVTVAPPHGIAETVPLRSDAA</sequence>
<evidence type="ECO:0000259" key="1">
    <source>
        <dbReference type="Pfam" id="PF18013"/>
    </source>
</evidence>
<keyword evidence="3" id="KW-1185">Reference proteome</keyword>
<reference evidence="2 3" key="1">
    <citation type="submission" date="2009-01" db="EMBL/GenBank/DDBJ databases">
        <title>Complete sequence of chromosome of Methylobacterium nodulans ORS 2060.</title>
        <authorList>
            <consortium name="US DOE Joint Genome Institute"/>
            <person name="Lucas S."/>
            <person name="Copeland A."/>
            <person name="Lapidus A."/>
            <person name="Glavina del Rio T."/>
            <person name="Dalin E."/>
            <person name="Tice H."/>
            <person name="Bruce D."/>
            <person name="Goodwin L."/>
            <person name="Pitluck S."/>
            <person name="Sims D."/>
            <person name="Brettin T."/>
            <person name="Detter J.C."/>
            <person name="Han C."/>
            <person name="Larimer F."/>
            <person name="Land M."/>
            <person name="Hauser L."/>
            <person name="Kyrpides N."/>
            <person name="Ivanova N."/>
            <person name="Marx C.J."/>
            <person name="Richardson P."/>
        </authorList>
    </citation>
    <scope>NUCLEOTIDE SEQUENCE [LARGE SCALE GENOMIC DNA]</scope>
    <source>
        <strain evidence="3">LMG 21967 / CNCM I-2342 / ORS 2060</strain>
    </source>
</reference>
<dbReference type="eggNOG" id="ENOG5033DVF">
    <property type="taxonomic scope" value="Bacteria"/>
</dbReference>